<name>A0A7J6QEH4_PEROL</name>
<dbReference type="EMBL" id="JABANM010030218">
    <property type="protein sequence ID" value="KAF4706642.1"/>
    <property type="molecule type" value="Genomic_DNA"/>
</dbReference>
<evidence type="ECO:0000256" key="1">
    <source>
        <dbReference type="SAM" id="MobiDB-lite"/>
    </source>
</evidence>
<evidence type="ECO:0000313" key="3">
    <source>
        <dbReference type="Proteomes" id="UP000574390"/>
    </source>
</evidence>
<protein>
    <submittedName>
        <fullName evidence="2">Uncharacterized protein</fullName>
    </submittedName>
</protein>
<dbReference type="AlphaFoldDB" id="A0A7J6QEH4"/>
<feature type="non-terminal residue" evidence="2">
    <location>
        <position position="256"/>
    </location>
</feature>
<feature type="compositionally biased region" description="Basic and acidic residues" evidence="1">
    <location>
        <begin position="1"/>
        <end position="13"/>
    </location>
</feature>
<proteinExistence type="predicted"/>
<gene>
    <name evidence="2" type="ORF">FOZ62_007637</name>
</gene>
<accession>A0A7J6QEH4</accession>
<feature type="compositionally biased region" description="Low complexity" evidence="1">
    <location>
        <begin position="63"/>
        <end position="92"/>
    </location>
</feature>
<comment type="caution">
    <text evidence="2">The sequence shown here is derived from an EMBL/GenBank/DDBJ whole genome shotgun (WGS) entry which is preliminary data.</text>
</comment>
<evidence type="ECO:0000313" key="2">
    <source>
        <dbReference type="EMBL" id="KAF4706642.1"/>
    </source>
</evidence>
<feature type="region of interest" description="Disordered" evidence="1">
    <location>
        <begin position="1"/>
        <end position="105"/>
    </location>
</feature>
<sequence>MSSFEVRTEEGRLHGAQTPPEASVSPRNVLDVNTRLRARFVDNPEGGGSRAEEEIPPAPPQHPTSQATSPPATAAQSVGPGVPAAAPGARSSQPQDNTGVQACANPPVSASDFSISGGEVGFKAPELALYSGEKAADAMSLDEWQPRWCSIARSKNWTPKEERSNLNNSLTGKAYRLLSKQSFDPSLDDEAVEREIWLRLHRSFGQGEKQSFRKLIAMQFCVGKDTVDCYGADIRHNSVSAFKAGNLHSYIAVSYI</sequence>
<organism evidence="2 3">
    <name type="scientific">Perkinsus olseni</name>
    <name type="common">Perkinsus atlanticus</name>
    <dbReference type="NCBI Taxonomy" id="32597"/>
    <lineage>
        <taxon>Eukaryota</taxon>
        <taxon>Sar</taxon>
        <taxon>Alveolata</taxon>
        <taxon>Perkinsozoa</taxon>
        <taxon>Perkinsea</taxon>
        <taxon>Perkinsida</taxon>
        <taxon>Perkinsidae</taxon>
        <taxon>Perkinsus</taxon>
    </lineage>
</organism>
<dbReference type="Proteomes" id="UP000574390">
    <property type="component" value="Unassembled WGS sequence"/>
</dbReference>
<reference evidence="2 3" key="1">
    <citation type="submission" date="2020-04" db="EMBL/GenBank/DDBJ databases">
        <title>Perkinsus olseni comparative genomics.</title>
        <authorList>
            <person name="Bogema D.R."/>
        </authorList>
    </citation>
    <scope>NUCLEOTIDE SEQUENCE [LARGE SCALE GENOMIC DNA]</scope>
    <source>
        <strain evidence="2">ATCC PRA-205</strain>
    </source>
</reference>